<gene>
    <name evidence="1" type="ORF">CGI_10014205</name>
</gene>
<sequence>MNSFNMAPTCRTNMTSLIDEEVVEEVLAFGFQWNDVEVAVARLLSCRFNSLCKNRVNYPLFEKIYQGCRHLSSNFGG</sequence>
<name>K1QH23_MAGGI</name>
<organism evidence="1">
    <name type="scientific">Magallana gigas</name>
    <name type="common">Pacific oyster</name>
    <name type="synonym">Crassostrea gigas</name>
    <dbReference type="NCBI Taxonomy" id="29159"/>
    <lineage>
        <taxon>Eukaryota</taxon>
        <taxon>Metazoa</taxon>
        <taxon>Spiralia</taxon>
        <taxon>Lophotrochozoa</taxon>
        <taxon>Mollusca</taxon>
        <taxon>Bivalvia</taxon>
        <taxon>Autobranchia</taxon>
        <taxon>Pteriomorphia</taxon>
        <taxon>Ostreida</taxon>
        <taxon>Ostreoidea</taxon>
        <taxon>Ostreidae</taxon>
        <taxon>Magallana</taxon>
    </lineage>
</organism>
<dbReference type="EMBL" id="JH816905">
    <property type="protein sequence ID" value="EKC33183.1"/>
    <property type="molecule type" value="Genomic_DNA"/>
</dbReference>
<reference evidence="1" key="1">
    <citation type="journal article" date="2012" name="Nature">
        <title>The oyster genome reveals stress adaptation and complexity of shell formation.</title>
        <authorList>
            <person name="Zhang G."/>
            <person name="Fang X."/>
            <person name="Guo X."/>
            <person name="Li L."/>
            <person name="Luo R."/>
            <person name="Xu F."/>
            <person name="Yang P."/>
            <person name="Zhang L."/>
            <person name="Wang X."/>
            <person name="Qi H."/>
            <person name="Xiong Z."/>
            <person name="Que H."/>
            <person name="Xie Y."/>
            <person name="Holland P.W."/>
            <person name="Paps J."/>
            <person name="Zhu Y."/>
            <person name="Wu F."/>
            <person name="Chen Y."/>
            <person name="Wang J."/>
            <person name="Peng C."/>
            <person name="Meng J."/>
            <person name="Yang L."/>
            <person name="Liu J."/>
            <person name="Wen B."/>
            <person name="Zhang N."/>
            <person name="Huang Z."/>
            <person name="Zhu Q."/>
            <person name="Feng Y."/>
            <person name="Mount A."/>
            <person name="Hedgecock D."/>
            <person name="Xu Z."/>
            <person name="Liu Y."/>
            <person name="Domazet-Loso T."/>
            <person name="Du Y."/>
            <person name="Sun X."/>
            <person name="Zhang S."/>
            <person name="Liu B."/>
            <person name="Cheng P."/>
            <person name="Jiang X."/>
            <person name="Li J."/>
            <person name="Fan D."/>
            <person name="Wang W."/>
            <person name="Fu W."/>
            <person name="Wang T."/>
            <person name="Wang B."/>
            <person name="Zhang J."/>
            <person name="Peng Z."/>
            <person name="Li Y."/>
            <person name="Li N."/>
            <person name="Wang J."/>
            <person name="Chen M."/>
            <person name="He Y."/>
            <person name="Tan F."/>
            <person name="Song X."/>
            <person name="Zheng Q."/>
            <person name="Huang R."/>
            <person name="Yang H."/>
            <person name="Du X."/>
            <person name="Chen L."/>
            <person name="Yang M."/>
            <person name="Gaffney P.M."/>
            <person name="Wang S."/>
            <person name="Luo L."/>
            <person name="She Z."/>
            <person name="Ming Y."/>
            <person name="Huang W."/>
            <person name="Zhang S."/>
            <person name="Huang B."/>
            <person name="Zhang Y."/>
            <person name="Qu T."/>
            <person name="Ni P."/>
            <person name="Miao G."/>
            <person name="Wang J."/>
            <person name="Wang Q."/>
            <person name="Steinberg C.E."/>
            <person name="Wang H."/>
            <person name="Li N."/>
            <person name="Qian L."/>
            <person name="Zhang G."/>
            <person name="Li Y."/>
            <person name="Yang H."/>
            <person name="Liu X."/>
            <person name="Wang J."/>
            <person name="Yin Y."/>
            <person name="Wang J."/>
        </authorList>
    </citation>
    <scope>NUCLEOTIDE SEQUENCE [LARGE SCALE GENOMIC DNA]</scope>
    <source>
        <strain evidence="1">05x7-T-G4-1.051#20</strain>
    </source>
</reference>
<proteinExistence type="predicted"/>
<dbReference type="AlphaFoldDB" id="K1QH23"/>
<dbReference type="HOGENOM" id="CLU_2640537_0_0_1"/>
<accession>K1QH23</accession>
<dbReference type="InParanoid" id="K1QH23"/>
<evidence type="ECO:0000313" key="1">
    <source>
        <dbReference type="EMBL" id="EKC33183.1"/>
    </source>
</evidence>
<protein>
    <submittedName>
        <fullName evidence="1">Uncharacterized protein</fullName>
    </submittedName>
</protein>